<evidence type="ECO:0000313" key="2">
    <source>
        <dbReference type="Proteomes" id="UP001205919"/>
    </source>
</evidence>
<gene>
    <name evidence="1" type="ORF">NE630_10375</name>
</gene>
<dbReference type="PANTHER" id="PTHR30595:SF6">
    <property type="entry name" value="SCHLAFEN ALBA-2 DOMAIN-CONTAINING PROTEIN"/>
    <property type="match status" value="1"/>
</dbReference>
<evidence type="ECO:0008006" key="3">
    <source>
        <dbReference type="Google" id="ProtNLM"/>
    </source>
</evidence>
<dbReference type="Gene3D" id="3.30.565.60">
    <property type="match status" value="1"/>
</dbReference>
<name>A0AAW5K6R7_9BACT</name>
<dbReference type="Proteomes" id="UP001205919">
    <property type="component" value="Unassembled WGS sequence"/>
</dbReference>
<dbReference type="RefSeq" id="WP_256182085.1">
    <property type="nucleotide sequence ID" value="NZ_DBFBHA010000053.1"/>
</dbReference>
<dbReference type="InterPro" id="IPR038475">
    <property type="entry name" value="RecG_C_sf"/>
</dbReference>
<dbReference type="AlphaFoldDB" id="A0AAW5K6R7"/>
<dbReference type="Pfam" id="PF13749">
    <property type="entry name" value="HATPase_c_4"/>
    <property type="match status" value="1"/>
</dbReference>
<dbReference type="InterPro" id="IPR036388">
    <property type="entry name" value="WH-like_DNA-bd_sf"/>
</dbReference>
<sequence>MQSRNPNLAAVFYCMRLIESYGTGIGKIIRLYSGEGKEPQFETAKGAFRVTLPNRNEDGPKARFAEPIDTLPENAAGAGWNEDEKERICRFAGKHGRITRKEAESLLKARPTRTYMLLKRLCREGRLRLEGSGKNSVYMPVK</sequence>
<dbReference type="EMBL" id="JANFYT010000021">
    <property type="protein sequence ID" value="MCQ4814834.1"/>
    <property type="molecule type" value="Genomic_DNA"/>
</dbReference>
<dbReference type="PANTHER" id="PTHR30595">
    <property type="entry name" value="GLPR-RELATED TRANSCRIPTIONAL REPRESSOR"/>
    <property type="match status" value="1"/>
</dbReference>
<accession>A0AAW5K6R7</accession>
<reference evidence="1 2" key="1">
    <citation type="submission" date="2022-06" db="EMBL/GenBank/DDBJ databases">
        <title>Isolation of gut microbiota from human fecal samples.</title>
        <authorList>
            <person name="Pamer E.G."/>
            <person name="Barat B."/>
            <person name="Waligurski E."/>
            <person name="Medina S."/>
            <person name="Paddock L."/>
            <person name="Mostad J."/>
        </authorList>
    </citation>
    <scope>NUCLEOTIDE SEQUENCE [LARGE SCALE GENOMIC DNA]</scope>
    <source>
        <strain evidence="1 2">DFI.9.90</strain>
    </source>
</reference>
<evidence type="ECO:0000313" key="1">
    <source>
        <dbReference type="EMBL" id="MCQ4814834.1"/>
    </source>
</evidence>
<organism evidence="1 2">
    <name type="scientific">Cloacibacillus evryensis</name>
    <dbReference type="NCBI Taxonomy" id="508460"/>
    <lineage>
        <taxon>Bacteria</taxon>
        <taxon>Thermotogati</taxon>
        <taxon>Synergistota</taxon>
        <taxon>Synergistia</taxon>
        <taxon>Synergistales</taxon>
        <taxon>Synergistaceae</taxon>
        <taxon>Cloacibacillus</taxon>
    </lineage>
</organism>
<proteinExistence type="predicted"/>
<protein>
    <recommendedName>
        <fullName evidence="3">ATP-dependent DNA helicase RecG C-terminal domain-containing protein</fullName>
    </recommendedName>
</protein>
<keyword evidence="2" id="KW-1185">Reference proteome</keyword>
<comment type="caution">
    <text evidence="1">The sequence shown here is derived from an EMBL/GenBank/DDBJ whole genome shotgun (WGS) entry which is preliminary data.</text>
</comment>
<dbReference type="Gene3D" id="1.10.10.10">
    <property type="entry name" value="Winged helix-like DNA-binding domain superfamily/Winged helix DNA-binding domain"/>
    <property type="match status" value="1"/>
</dbReference>